<gene>
    <name evidence="1" type="ORF">HNQ81_002546</name>
</gene>
<name>A0A840UVE6_9BACT</name>
<organism evidence="1 2">
    <name type="scientific">Desulfoprunum benzoelyticum</name>
    <dbReference type="NCBI Taxonomy" id="1506996"/>
    <lineage>
        <taxon>Bacteria</taxon>
        <taxon>Pseudomonadati</taxon>
        <taxon>Thermodesulfobacteriota</taxon>
        <taxon>Desulfobulbia</taxon>
        <taxon>Desulfobulbales</taxon>
        <taxon>Desulfobulbaceae</taxon>
        <taxon>Desulfoprunum</taxon>
    </lineage>
</organism>
<evidence type="ECO:0000313" key="2">
    <source>
        <dbReference type="Proteomes" id="UP000539642"/>
    </source>
</evidence>
<dbReference type="AlphaFoldDB" id="A0A840UVE6"/>
<dbReference type="RefSeq" id="WP_183351628.1">
    <property type="nucleotide sequence ID" value="NZ_JACHEO010000015.1"/>
</dbReference>
<comment type="caution">
    <text evidence="1">The sequence shown here is derived from an EMBL/GenBank/DDBJ whole genome shotgun (WGS) entry which is preliminary data.</text>
</comment>
<keyword evidence="2" id="KW-1185">Reference proteome</keyword>
<reference evidence="1 2" key="1">
    <citation type="submission" date="2020-08" db="EMBL/GenBank/DDBJ databases">
        <title>Genomic Encyclopedia of Type Strains, Phase IV (KMG-IV): sequencing the most valuable type-strain genomes for metagenomic binning, comparative biology and taxonomic classification.</title>
        <authorList>
            <person name="Goeker M."/>
        </authorList>
    </citation>
    <scope>NUCLEOTIDE SEQUENCE [LARGE SCALE GENOMIC DNA]</scope>
    <source>
        <strain evidence="1 2">DSM 28570</strain>
    </source>
</reference>
<accession>A0A840UVE6</accession>
<evidence type="ECO:0000313" key="1">
    <source>
        <dbReference type="EMBL" id="MBB5348806.1"/>
    </source>
</evidence>
<protein>
    <submittedName>
        <fullName evidence="1">Uncharacterized protein</fullName>
    </submittedName>
</protein>
<proteinExistence type="predicted"/>
<dbReference type="EMBL" id="JACHEO010000015">
    <property type="protein sequence ID" value="MBB5348806.1"/>
    <property type="molecule type" value="Genomic_DNA"/>
</dbReference>
<sequence length="167" mass="18410">MKPEGAALTRIARHRVLAAGDSFAVCSRQVRRFFERTSLVGYDSLEIREDRSLAGDDPGFAETLAAAVAENRQIVHSLAGDLEKTGIRTIAELSHLQQGYPSKVLHILTHFLDGFIGVDSFFYNLIDDSHWLPEATSAAMSRNPGKYWLILVDGYSATPDQAALLHP</sequence>
<dbReference type="Proteomes" id="UP000539642">
    <property type="component" value="Unassembled WGS sequence"/>
</dbReference>